<evidence type="ECO:0000259" key="2">
    <source>
        <dbReference type="Pfam" id="PF24837"/>
    </source>
</evidence>
<dbReference type="AlphaFoldDB" id="A0A3N0BLA3"/>
<keyword evidence="4" id="KW-1185">Reference proteome</keyword>
<dbReference type="OrthoDB" id="3393679at2"/>
<dbReference type="InterPro" id="IPR056303">
    <property type="entry name" value="AMIN-like"/>
</dbReference>
<dbReference type="Pfam" id="PF24837">
    <property type="entry name" value="AMIN-like"/>
    <property type="match status" value="1"/>
</dbReference>
<reference evidence="3 4" key="1">
    <citation type="submission" date="2018-10" db="EMBL/GenBank/DDBJ databases">
        <title>Genome sequencing of Arthrobacter oryzae TNB02.</title>
        <authorList>
            <person name="Cho Y.-J."/>
            <person name="Cho A."/>
            <person name="Kim O.-S."/>
        </authorList>
    </citation>
    <scope>NUCLEOTIDE SEQUENCE [LARGE SCALE GENOMIC DNA]</scope>
    <source>
        <strain evidence="3 4">TNB02</strain>
    </source>
</reference>
<feature type="domain" description="AMIN-like" evidence="2">
    <location>
        <begin position="56"/>
        <end position="186"/>
    </location>
</feature>
<protein>
    <recommendedName>
        <fullName evidence="2">AMIN-like domain-containing protein</fullName>
    </recommendedName>
</protein>
<sequence length="188" mass="20175">MKKFRALLMAVLLAAGAGLLAPGPASAAAPEPYCGLVWGSLMKTDDSTGTVATYPRVINVRTGQHYCFDRMVIDHSGSVAGYTVRYVDKVVQDGSGFTVPLRGQAFLQVTVNAPAYDDAGQSTYNPADKKELTNVTGYQTFRQLVDAGSYEGYTTVGLGVRGRLPFRVFTLEGPGTGSRLVIDVAHFW</sequence>
<proteinExistence type="predicted"/>
<feature type="signal peptide" evidence="1">
    <location>
        <begin position="1"/>
        <end position="27"/>
    </location>
</feature>
<accession>A0A3N0BLA3</accession>
<dbReference type="RefSeq" id="WP_123256877.1">
    <property type="nucleotide sequence ID" value="NZ_RBED01000138.1"/>
</dbReference>
<evidence type="ECO:0000313" key="4">
    <source>
        <dbReference type="Proteomes" id="UP000273807"/>
    </source>
</evidence>
<dbReference type="EMBL" id="RBED01000138">
    <property type="protein sequence ID" value="RNL49489.1"/>
    <property type="molecule type" value="Genomic_DNA"/>
</dbReference>
<name>A0A3N0BLA3_9MICC</name>
<comment type="caution">
    <text evidence="3">The sequence shown here is derived from an EMBL/GenBank/DDBJ whole genome shotgun (WGS) entry which is preliminary data.</text>
</comment>
<feature type="chain" id="PRO_5018260541" description="AMIN-like domain-containing protein" evidence="1">
    <location>
        <begin position="28"/>
        <end position="188"/>
    </location>
</feature>
<evidence type="ECO:0000256" key="1">
    <source>
        <dbReference type="SAM" id="SignalP"/>
    </source>
</evidence>
<keyword evidence="1" id="KW-0732">Signal</keyword>
<evidence type="ECO:0000313" key="3">
    <source>
        <dbReference type="EMBL" id="RNL49489.1"/>
    </source>
</evidence>
<organism evidence="3 4">
    <name type="scientific">Arthrobacter oryzae</name>
    <dbReference type="NCBI Taxonomy" id="409290"/>
    <lineage>
        <taxon>Bacteria</taxon>
        <taxon>Bacillati</taxon>
        <taxon>Actinomycetota</taxon>
        <taxon>Actinomycetes</taxon>
        <taxon>Micrococcales</taxon>
        <taxon>Micrococcaceae</taxon>
        <taxon>Arthrobacter</taxon>
    </lineage>
</organism>
<dbReference type="Proteomes" id="UP000273807">
    <property type="component" value="Unassembled WGS sequence"/>
</dbReference>
<gene>
    <name evidence="3" type="ORF">D7003_18440</name>
</gene>